<dbReference type="Proteomes" id="UP000691718">
    <property type="component" value="Unassembled WGS sequence"/>
</dbReference>
<reference evidence="2" key="1">
    <citation type="submission" date="2021-04" db="EMBL/GenBank/DDBJ databases">
        <authorList>
            <person name="Tunstrom K."/>
        </authorList>
    </citation>
    <scope>NUCLEOTIDE SEQUENCE</scope>
</reference>
<accession>A0A8S3Y5B3</accession>
<dbReference type="OrthoDB" id="7489520at2759"/>
<feature type="compositionally biased region" description="Basic and acidic residues" evidence="1">
    <location>
        <begin position="1"/>
        <end position="11"/>
    </location>
</feature>
<evidence type="ECO:0000313" key="2">
    <source>
        <dbReference type="EMBL" id="CAG5050878.1"/>
    </source>
</evidence>
<keyword evidence="3" id="KW-1185">Reference proteome</keyword>
<evidence type="ECO:0000256" key="1">
    <source>
        <dbReference type="SAM" id="MobiDB-lite"/>
    </source>
</evidence>
<organism evidence="2 3">
    <name type="scientific">Parnassius apollo</name>
    <name type="common">Apollo butterfly</name>
    <name type="synonym">Papilio apollo</name>
    <dbReference type="NCBI Taxonomy" id="110799"/>
    <lineage>
        <taxon>Eukaryota</taxon>
        <taxon>Metazoa</taxon>
        <taxon>Ecdysozoa</taxon>
        <taxon>Arthropoda</taxon>
        <taxon>Hexapoda</taxon>
        <taxon>Insecta</taxon>
        <taxon>Pterygota</taxon>
        <taxon>Neoptera</taxon>
        <taxon>Endopterygota</taxon>
        <taxon>Lepidoptera</taxon>
        <taxon>Glossata</taxon>
        <taxon>Ditrysia</taxon>
        <taxon>Papilionoidea</taxon>
        <taxon>Papilionidae</taxon>
        <taxon>Parnassiinae</taxon>
        <taxon>Parnassini</taxon>
        <taxon>Parnassius</taxon>
        <taxon>Parnassius</taxon>
    </lineage>
</organism>
<gene>
    <name evidence="2" type="ORF">PAPOLLO_LOCUS24885</name>
</gene>
<protein>
    <submittedName>
        <fullName evidence="2">(apollo) hypothetical protein</fullName>
    </submittedName>
</protein>
<feature type="region of interest" description="Disordered" evidence="1">
    <location>
        <begin position="129"/>
        <end position="180"/>
    </location>
</feature>
<sequence length="180" mass="19641">MPVTRSQKDAPSRPGSRPSDKDATGEMSGSEGVTDRGCNCHTAASEDNGQKDEAAQKETTKKTSEDIPDKGVHGSATTLKAKGVSRRARSMKTTNSSARRWELEAREELARMEMKRAQAAAKLARVRLELESEEEDSVDGARRQNSIGAELDRNISNGRKQHGKTQETRSAPSERAKCEA</sequence>
<feature type="compositionally biased region" description="Basic and acidic residues" evidence="1">
    <location>
        <begin position="164"/>
        <end position="180"/>
    </location>
</feature>
<dbReference type="AlphaFoldDB" id="A0A8S3Y5B3"/>
<evidence type="ECO:0000313" key="3">
    <source>
        <dbReference type="Proteomes" id="UP000691718"/>
    </source>
</evidence>
<dbReference type="EMBL" id="CAJQZP010001492">
    <property type="protein sequence ID" value="CAG5050878.1"/>
    <property type="molecule type" value="Genomic_DNA"/>
</dbReference>
<comment type="caution">
    <text evidence="2">The sequence shown here is derived from an EMBL/GenBank/DDBJ whole genome shotgun (WGS) entry which is preliminary data.</text>
</comment>
<feature type="region of interest" description="Disordered" evidence="1">
    <location>
        <begin position="1"/>
        <end position="101"/>
    </location>
</feature>
<name>A0A8S3Y5B3_PARAO</name>
<feature type="compositionally biased region" description="Basic and acidic residues" evidence="1">
    <location>
        <begin position="48"/>
        <end position="72"/>
    </location>
</feature>
<proteinExistence type="predicted"/>